<proteinExistence type="inferred from homology"/>
<evidence type="ECO:0000313" key="13">
    <source>
        <dbReference type="Proteomes" id="UP001597299"/>
    </source>
</evidence>
<dbReference type="EMBL" id="JBHUHD010000001">
    <property type="protein sequence ID" value="MFD2140257.1"/>
    <property type="molecule type" value="Genomic_DNA"/>
</dbReference>
<comment type="caution">
    <text evidence="12">The sequence shown here is derived from an EMBL/GenBank/DDBJ whole genome shotgun (WGS) entry which is preliminary data.</text>
</comment>
<evidence type="ECO:0000256" key="3">
    <source>
        <dbReference type="ARBA" id="ARBA00022452"/>
    </source>
</evidence>
<evidence type="ECO:0000256" key="6">
    <source>
        <dbReference type="ARBA" id="ARBA00023065"/>
    </source>
</evidence>
<feature type="chain" id="PRO_5044991817" description="Porin" evidence="10">
    <location>
        <begin position="39"/>
        <end position="104"/>
    </location>
</feature>
<keyword evidence="9 10" id="KW-0998">Cell outer membrane</keyword>
<evidence type="ECO:0000256" key="8">
    <source>
        <dbReference type="ARBA" id="ARBA00023136"/>
    </source>
</evidence>
<feature type="region of interest" description="Disordered" evidence="11">
    <location>
        <begin position="37"/>
        <end position="56"/>
    </location>
</feature>
<dbReference type="Pfam" id="PF02530">
    <property type="entry name" value="Porin_2"/>
    <property type="match status" value="1"/>
</dbReference>
<feature type="signal peptide" evidence="10">
    <location>
        <begin position="1"/>
        <end position="38"/>
    </location>
</feature>
<evidence type="ECO:0000256" key="1">
    <source>
        <dbReference type="ARBA" id="ARBA00009521"/>
    </source>
</evidence>
<dbReference type="InterPro" id="IPR003684">
    <property type="entry name" value="Porin_alphabac"/>
</dbReference>
<keyword evidence="7 10" id="KW-0626">Porin</keyword>
<keyword evidence="4 10" id="KW-0812">Transmembrane</keyword>
<dbReference type="RefSeq" id="WP_378295933.1">
    <property type="nucleotide sequence ID" value="NZ_JBHUHD010000001.1"/>
</dbReference>
<reference evidence="13" key="1">
    <citation type="journal article" date="2019" name="Int. J. Syst. Evol. Microbiol.">
        <title>The Global Catalogue of Microorganisms (GCM) 10K type strain sequencing project: providing services to taxonomists for standard genome sequencing and annotation.</title>
        <authorList>
            <consortium name="The Broad Institute Genomics Platform"/>
            <consortium name="The Broad Institute Genome Sequencing Center for Infectious Disease"/>
            <person name="Wu L."/>
            <person name="Ma J."/>
        </authorList>
    </citation>
    <scope>NUCLEOTIDE SEQUENCE [LARGE SCALE GENOMIC DNA]</scope>
    <source>
        <strain evidence="13">CCM 7435</strain>
    </source>
</reference>
<keyword evidence="3 10" id="KW-1134">Transmembrane beta strand</keyword>
<comment type="function">
    <text evidence="10">Forms passive diffusion pores that allow small molecular weight hydrophilic materials across the outer membrane.</text>
</comment>
<evidence type="ECO:0000256" key="7">
    <source>
        <dbReference type="ARBA" id="ARBA00023114"/>
    </source>
</evidence>
<dbReference type="Proteomes" id="UP001597299">
    <property type="component" value="Unassembled WGS sequence"/>
</dbReference>
<evidence type="ECO:0000256" key="5">
    <source>
        <dbReference type="ARBA" id="ARBA00022729"/>
    </source>
</evidence>
<comment type="similarity">
    <text evidence="1 10">Belongs to the alphaproteobacteria porin family.</text>
</comment>
<evidence type="ECO:0000313" key="12">
    <source>
        <dbReference type="EMBL" id="MFD2140257.1"/>
    </source>
</evidence>
<evidence type="ECO:0000256" key="4">
    <source>
        <dbReference type="ARBA" id="ARBA00022692"/>
    </source>
</evidence>
<keyword evidence="6 10" id="KW-0406">Ion transport</keyword>
<keyword evidence="13" id="KW-1185">Reference proteome</keyword>
<sequence length="104" mass="10283">MSRKPSADSRAPMSLAPMSLAAVSLLVAGGLLAGPALAGSPAPTAATPPATADRPDPVCASYGKGFTRLAGTSTCVKISGNVQVDGYRQSSTTGDPLAPALQSR</sequence>
<organism evidence="12 13">
    <name type="scientific">Ancylobacter oerskovii</name>
    <dbReference type="NCBI Taxonomy" id="459519"/>
    <lineage>
        <taxon>Bacteria</taxon>
        <taxon>Pseudomonadati</taxon>
        <taxon>Pseudomonadota</taxon>
        <taxon>Alphaproteobacteria</taxon>
        <taxon>Hyphomicrobiales</taxon>
        <taxon>Xanthobacteraceae</taxon>
        <taxon>Ancylobacter</taxon>
    </lineage>
</organism>
<evidence type="ECO:0000256" key="9">
    <source>
        <dbReference type="ARBA" id="ARBA00023237"/>
    </source>
</evidence>
<evidence type="ECO:0000256" key="10">
    <source>
        <dbReference type="RuleBase" id="RU364005"/>
    </source>
</evidence>
<evidence type="ECO:0000256" key="2">
    <source>
        <dbReference type="ARBA" id="ARBA00022448"/>
    </source>
</evidence>
<protein>
    <recommendedName>
        <fullName evidence="10">Porin</fullName>
    </recommendedName>
</protein>
<gene>
    <name evidence="12" type="ORF">ACFSNC_07610</name>
</gene>
<comment type="subcellular location">
    <subcellularLocation>
        <location evidence="10">Cell outer membrane</location>
        <topology evidence="10">Multi-pass membrane protein</topology>
    </subcellularLocation>
</comment>
<comment type="domain">
    <text evidence="10">Consists of 16-stranded beta-barrel sheets, with large surface-exposed loops, that form a transmembrane pore at the center of each barrel. The pore is partially ocluded by a peptide loop that folds into the pore lumen.</text>
</comment>
<keyword evidence="5 10" id="KW-0732">Signal</keyword>
<accession>A0ABW4YV49</accession>
<keyword evidence="2 10" id="KW-0813">Transport</keyword>
<evidence type="ECO:0000256" key="11">
    <source>
        <dbReference type="SAM" id="MobiDB-lite"/>
    </source>
</evidence>
<feature type="compositionally biased region" description="Low complexity" evidence="11">
    <location>
        <begin position="37"/>
        <end position="52"/>
    </location>
</feature>
<name>A0ABW4YV49_9HYPH</name>
<keyword evidence="8 10" id="KW-0472">Membrane</keyword>